<proteinExistence type="predicted"/>
<gene>
    <name evidence="1" type="ORF">L484_015789</name>
</gene>
<evidence type="ECO:0000313" key="1">
    <source>
        <dbReference type="EMBL" id="EXB28857.1"/>
    </source>
</evidence>
<evidence type="ECO:0000313" key="2">
    <source>
        <dbReference type="Proteomes" id="UP000030645"/>
    </source>
</evidence>
<organism evidence="1 2">
    <name type="scientific">Morus notabilis</name>
    <dbReference type="NCBI Taxonomy" id="981085"/>
    <lineage>
        <taxon>Eukaryota</taxon>
        <taxon>Viridiplantae</taxon>
        <taxon>Streptophyta</taxon>
        <taxon>Embryophyta</taxon>
        <taxon>Tracheophyta</taxon>
        <taxon>Spermatophyta</taxon>
        <taxon>Magnoliopsida</taxon>
        <taxon>eudicotyledons</taxon>
        <taxon>Gunneridae</taxon>
        <taxon>Pentapetalae</taxon>
        <taxon>rosids</taxon>
        <taxon>fabids</taxon>
        <taxon>Rosales</taxon>
        <taxon>Moraceae</taxon>
        <taxon>Moreae</taxon>
        <taxon>Morus</taxon>
    </lineage>
</organism>
<name>W9QCZ0_9ROSA</name>
<dbReference type="AlphaFoldDB" id="W9QCZ0"/>
<reference evidence="2" key="1">
    <citation type="submission" date="2013-01" db="EMBL/GenBank/DDBJ databases">
        <title>Draft Genome Sequence of a Mulberry Tree, Morus notabilis C.K. Schneid.</title>
        <authorList>
            <person name="He N."/>
            <person name="Zhao S."/>
        </authorList>
    </citation>
    <scope>NUCLEOTIDE SEQUENCE</scope>
</reference>
<dbReference type="Proteomes" id="UP000030645">
    <property type="component" value="Unassembled WGS sequence"/>
</dbReference>
<protein>
    <submittedName>
        <fullName evidence="1">Uncharacterized protein</fullName>
    </submittedName>
</protein>
<accession>W9QCZ0</accession>
<sequence length="73" mass="8343">MQFLQVSVSHLKPTKQILKEIPCSLQGFISCPLKFYGKMTVEVVNEAAGRDFDYEEEMKKEVNETVEDVTTTI</sequence>
<dbReference type="EMBL" id="KE343423">
    <property type="protein sequence ID" value="EXB28857.1"/>
    <property type="molecule type" value="Genomic_DNA"/>
</dbReference>
<keyword evidence="2" id="KW-1185">Reference proteome</keyword>